<feature type="non-terminal residue" evidence="2">
    <location>
        <position position="1"/>
    </location>
</feature>
<dbReference type="EMBL" id="JASPKZ010008518">
    <property type="protein sequence ID" value="KAJ9579317.1"/>
    <property type="molecule type" value="Genomic_DNA"/>
</dbReference>
<feature type="non-terminal residue" evidence="2">
    <location>
        <position position="98"/>
    </location>
</feature>
<reference evidence="2" key="1">
    <citation type="journal article" date="2023" name="IScience">
        <title>Live-bearing cockroach genome reveals convergent evolutionary mechanisms linked to viviparity in insects and beyond.</title>
        <authorList>
            <person name="Fouks B."/>
            <person name="Harrison M.C."/>
            <person name="Mikhailova A.A."/>
            <person name="Marchal E."/>
            <person name="English S."/>
            <person name="Carruthers M."/>
            <person name="Jennings E.C."/>
            <person name="Chiamaka E.L."/>
            <person name="Frigard R.A."/>
            <person name="Pippel M."/>
            <person name="Attardo G.M."/>
            <person name="Benoit J.B."/>
            <person name="Bornberg-Bauer E."/>
            <person name="Tobe S.S."/>
        </authorList>
    </citation>
    <scope>NUCLEOTIDE SEQUENCE</scope>
    <source>
        <strain evidence="2">Stay&amp;Tobe</strain>
    </source>
</reference>
<keyword evidence="1" id="KW-1133">Transmembrane helix</keyword>
<proteinExistence type="predicted"/>
<evidence type="ECO:0000313" key="3">
    <source>
        <dbReference type="Proteomes" id="UP001233999"/>
    </source>
</evidence>
<sequence length="98" mass="10884">SSFRGNFLANIIFYCHFNILFYIFPDLAAMYRSGYASNSNLVEETSALLIYDISSLMIVIYPLPSIARRNMTSGRSKGPLPMFTAVLVDDSSAGEAEK</sequence>
<feature type="transmembrane region" description="Helical" evidence="1">
    <location>
        <begin position="45"/>
        <end position="67"/>
    </location>
</feature>
<name>A0AAD7ZFQ9_DIPPU</name>
<keyword evidence="1" id="KW-0812">Transmembrane</keyword>
<comment type="caution">
    <text evidence="2">The sequence shown here is derived from an EMBL/GenBank/DDBJ whole genome shotgun (WGS) entry which is preliminary data.</text>
</comment>
<organism evidence="2 3">
    <name type="scientific">Diploptera punctata</name>
    <name type="common">Pacific beetle cockroach</name>
    <dbReference type="NCBI Taxonomy" id="6984"/>
    <lineage>
        <taxon>Eukaryota</taxon>
        <taxon>Metazoa</taxon>
        <taxon>Ecdysozoa</taxon>
        <taxon>Arthropoda</taxon>
        <taxon>Hexapoda</taxon>
        <taxon>Insecta</taxon>
        <taxon>Pterygota</taxon>
        <taxon>Neoptera</taxon>
        <taxon>Polyneoptera</taxon>
        <taxon>Dictyoptera</taxon>
        <taxon>Blattodea</taxon>
        <taxon>Blaberoidea</taxon>
        <taxon>Blaberidae</taxon>
        <taxon>Diplopterinae</taxon>
        <taxon>Diploptera</taxon>
    </lineage>
</organism>
<accession>A0AAD7ZFQ9</accession>
<keyword evidence="3" id="KW-1185">Reference proteome</keyword>
<feature type="transmembrane region" description="Helical" evidence="1">
    <location>
        <begin position="7"/>
        <end position="25"/>
    </location>
</feature>
<protein>
    <submittedName>
        <fullName evidence="2">Uncharacterized protein</fullName>
    </submittedName>
</protein>
<evidence type="ECO:0000313" key="2">
    <source>
        <dbReference type="EMBL" id="KAJ9579317.1"/>
    </source>
</evidence>
<dbReference type="AlphaFoldDB" id="A0AAD7ZFQ9"/>
<evidence type="ECO:0000256" key="1">
    <source>
        <dbReference type="SAM" id="Phobius"/>
    </source>
</evidence>
<reference evidence="2" key="2">
    <citation type="submission" date="2023-05" db="EMBL/GenBank/DDBJ databases">
        <authorList>
            <person name="Fouks B."/>
        </authorList>
    </citation>
    <scope>NUCLEOTIDE SEQUENCE</scope>
    <source>
        <strain evidence="2">Stay&amp;Tobe</strain>
        <tissue evidence="2">Testes</tissue>
    </source>
</reference>
<keyword evidence="1" id="KW-0472">Membrane</keyword>
<dbReference type="Proteomes" id="UP001233999">
    <property type="component" value="Unassembled WGS sequence"/>
</dbReference>
<gene>
    <name evidence="2" type="ORF">L9F63_024578</name>
</gene>